<name>A0AAE0BJY9_9CHLO</name>
<feature type="region of interest" description="Disordered" evidence="3">
    <location>
        <begin position="137"/>
        <end position="165"/>
    </location>
</feature>
<feature type="region of interest" description="Disordered" evidence="3">
    <location>
        <begin position="820"/>
        <end position="841"/>
    </location>
</feature>
<keyword evidence="4" id="KW-1133">Transmembrane helix</keyword>
<proteinExistence type="predicted"/>
<keyword evidence="1" id="KW-0479">Metal-binding</keyword>
<feature type="transmembrane region" description="Helical" evidence="4">
    <location>
        <begin position="595"/>
        <end position="619"/>
    </location>
</feature>
<dbReference type="Proteomes" id="UP001190700">
    <property type="component" value="Unassembled WGS sequence"/>
</dbReference>
<dbReference type="EMBL" id="LGRX02034707">
    <property type="protein sequence ID" value="KAK3237079.1"/>
    <property type="molecule type" value="Genomic_DNA"/>
</dbReference>
<dbReference type="InterPro" id="IPR000008">
    <property type="entry name" value="C2_dom"/>
</dbReference>
<feature type="domain" description="C2" evidence="5">
    <location>
        <begin position="338"/>
        <end position="463"/>
    </location>
</feature>
<organism evidence="6 7">
    <name type="scientific">Cymbomonas tetramitiformis</name>
    <dbReference type="NCBI Taxonomy" id="36881"/>
    <lineage>
        <taxon>Eukaryota</taxon>
        <taxon>Viridiplantae</taxon>
        <taxon>Chlorophyta</taxon>
        <taxon>Pyramimonadophyceae</taxon>
        <taxon>Pyramimonadales</taxon>
        <taxon>Pyramimonadaceae</taxon>
        <taxon>Cymbomonas</taxon>
    </lineage>
</organism>
<feature type="domain" description="C2" evidence="5">
    <location>
        <begin position="1"/>
        <end position="131"/>
    </location>
</feature>
<feature type="transmembrane region" description="Helical" evidence="4">
    <location>
        <begin position="778"/>
        <end position="800"/>
    </location>
</feature>
<feature type="domain" description="C2" evidence="5">
    <location>
        <begin position="174"/>
        <end position="302"/>
    </location>
</feature>
<dbReference type="PANTHER" id="PTHR45911">
    <property type="entry name" value="C2 DOMAIN-CONTAINING PROTEIN"/>
    <property type="match status" value="1"/>
</dbReference>
<reference evidence="6 7" key="1">
    <citation type="journal article" date="2015" name="Genome Biol. Evol.">
        <title>Comparative Genomics of a Bacterivorous Green Alga Reveals Evolutionary Causalities and Consequences of Phago-Mixotrophic Mode of Nutrition.</title>
        <authorList>
            <person name="Burns J.A."/>
            <person name="Paasch A."/>
            <person name="Narechania A."/>
            <person name="Kim E."/>
        </authorList>
    </citation>
    <scope>NUCLEOTIDE SEQUENCE [LARGE SCALE GENOMIC DNA]</scope>
    <source>
        <strain evidence="6 7">PLY_AMNH</strain>
    </source>
</reference>
<evidence type="ECO:0000256" key="2">
    <source>
        <dbReference type="ARBA" id="ARBA00022837"/>
    </source>
</evidence>
<protein>
    <recommendedName>
        <fullName evidence="5">C2 domain-containing protein</fullName>
    </recommendedName>
</protein>
<keyword evidence="7" id="KW-1185">Reference proteome</keyword>
<dbReference type="AlphaFoldDB" id="A0AAE0BJY9"/>
<evidence type="ECO:0000256" key="4">
    <source>
        <dbReference type="SAM" id="Phobius"/>
    </source>
</evidence>
<evidence type="ECO:0000256" key="1">
    <source>
        <dbReference type="ARBA" id="ARBA00022723"/>
    </source>
</evidence>
<accession>A0AAE0BJY9</accession>
<comment type="caution">
    <text evidence="6">The sequence shown here is derived from an EMBL/GenBank/DDBJ whole genome shotgun (WGS) entry which is preliminary data.</text>
</comment>
<evidence type="ECO:0000313" key="7">
    <source>
        <dbReference type="Proteomes" id="UP001190700"/>
    </source>
</evidence>
<evidence type="ECO:0000313" key="6">
    <source>
        <dbReference type="EMBL" id="KAK3237079.1"/>
    </source>
</evidence>
<keyword evidence="2" id="KW-0106">Calcium</keyword>
<keyword evidence="4" id="KW-0472">Membrane</keyword>
<dbReference type="PROSITE" id="PS50004">
    <property type="entry name" value="C2"/>
    <property type="match status" value="3"/>
</dbReference>
<dbReference type="SMART" id="SM00239">
    <property type="entry name" value="C2"/>
    <property type="match status" value="3"/>
</dbReference>
<dbReference type="SUPFAM" id="SSF49562">
    <property type="entry name" value="C2 domain (Calcium/lipid-binding domain, CaLB)"/>
    <property type="match status" value="3"/>
</dbReference>
<dbReference type="GO" id="GO:0046872">
    <property type="term" value="F:metal ion binding"/>
    <property type="evidence" value="ECO:0007669"/>
    <property type="project" value="UniProtKB-KW"/>
</dbReference>
<dbReference type="Gene3D" id="2.60.40.150">
    <property type="entry name" value="C2 domain"/>
    <property type="match status" value="3"/>
</dbReference>
<feature type="compositionally biased region" description="Polar residues" evidence="3">
    <location>
        <begin position="144"/>
        <end position="165"/>
    </location>
</feature>
<sequence>MFSQCLSFSPYADTRDTLSVRVLEAKNLVVSSHATSCNPYVTAELIDCTPTSPPQGTEVKYNTVNPVWKETLSFPVPAEQHGSSTQRCKSTVMARLRVYNRQMMGLADELLGETTFEAGNLGYEETHNMWLDLSMRKDPEKESSGSPAPSSTRRQRVQSDLTPGSQSRLHVQVALGSVMMPANFDKTCVVVHEPTYYIYISVLAGRNLPTENTGLYFAAFCNILVNSSPDATCSTETLTTDANPVWGDGDIKTFRYYPGITKYATIEVCDGNVVGHNVLGQVRIPIPQPNSGSRGDEDDLWYSLSKIGDHEGGSSINGPRRQAGLGELQVRVDWGYLAKPALLLSQRPSYRKKLGSLKVEVLECRDLINADQLAPGWGVPSSLDMTDCYVKVKVEGCEERTTTVQNCLNPHFFEAFEFDVTEIISNLMVEAWDEDFIDDDDYFGMISIPIVKLLRHTGKRVVVDLPLQHPGNMPTSACLGVVVDLPLQHPEGMTELQRPQKLAGHQGTIRLALTLTMTARAPEMYMGQMLMYYDPLEYPASYDTERLWVEVGRLVDVLVAPITSSLLCLLYLQSWGSPMYNMLVIVYTVARYKFFGAYAVQLLPLTLILDLCGIGWLLSRVRRLHPFTMSLQEAAPAPGKEEEAAKKEERLKQEELNKQLGEVYGKSRQDTAVFGPEQRKVASDAATVMDPFTNLILPPFMTSILESLTYVLHTLISTTNSLERVANILVWKDTSVSLFTGWLLLLSTGMLCAVWTMLLYAWARIPFGLSEVLLCSKLFAVLPVAFATKEFVLGIDMLLLQLRGRSANRAVHGCGGSGEAIGGASAGEAEEEERGKRGVLGHGEQDGDYGVAIPVSTMLPDAREQLKSRSWAYGSTATANMRTELEKAEALRQENLAKAKVRMEARNVDVKLHHSGM</sequence>
<keyword evidence="4" id="KW-0812">Transmembrane</keyword>
<evidence type="ECO:0000259" key="5">
    <source>
        <dbReference type="PROSITE" id="PS50004"/>
    </source>
</evidence>
<feature type="transmembrane region" description="Helical" evidence="4">
    <location>
        <begin position="742"/>
        <end position="763"/>
    </location>
</feature>
<dbReference type="InterPro" id="IPR035892">
    <property type="entry name" value="C2_domain_sf"/>
</dbReference>
<evidence type="ECO:0000256" key="3">
    <source>
        <dbReference type="SAM" id="MobiDB-lite"/>
    </source>
</evidence>
<dbReference type="CDD" id="cd00030">
    <property type="entry name" value="C2"/>
    <property type="match status" value="2"/>
</dbReference>
<gene>
    <name evidence="6" type="ORF">CYMTET_52821</name>
</gene>
<dbReference type="Pfam" id="PF00168">
    <property type="entry name" value="C2"/>
    <property type="match status" value="3"/>
</dbReference>